<dbReference type="GO" id="GO:0032259">
    <property type="term" value="P:methylation"/>
    <property type="evidence" value="ECO:0007669"/>
    <property type="project" value="UniProtKB-KW"/>
</dbReference>
<dbReference type="AlphaFoldDB" id="A0A2A9DQ91"/>
<evidence type="ECO:0000259" key="5">
    <source>
        <dbReference type="Pfam" id="PF08241"/>
    </source>
</evidence>
<dbReference type="CDD" id="cd02440">
    <property type="entry name" value="AdoMet_MTases"/>
    <property type="match status" value="1"/>
</dbReference>
<dbReference type="Gene3D" id="3.40.50.150">
    <property type="entry name" value="Vaccinia Virus protein VP39"/>
    <property type="match status" value="1"/>
</dbReference>
<keyword evidence="7" id="KW-1185">Reference proteome</keyword>
<dbReference type="PANTHER" id="PTHR44942:SF4">
    <property type="entry name" value="METHYLTRANSFERASE TYPE 11 DOMAIN-CONTAINING PROTEIN"/>
    <property type="match status" value="1"/>
</dbReference>
<evidence type="ECO:0000256" key="2">
    <source>
        <dbReference type="ARBA" id="ARBA00022603"/>
    </source>
</evidence>
<evidence type="ECO:0000313" key="7">
    <source>
        <dbReference type="Proteomes" id="UP000221653"/>
    </source>
</evidence>
<gene>
    <name evidence="6" type="ORF">ATK06_1884</name>
</gene>
<dbReference type="InterPro" id="IPR029063">
    <property type="entry name" value="SAM-dependent_MTases_sf"/>
</dbReference>
<dbReference type="STRING" id="1724.GCA_001044175_00528"/>
<dbReference type="SUPFAM" id="SSF53335">
    <property type="entry name" value="S-adenosyl-L-methionine-dependent methyltransferases"/>
    <property type="match status" value="1"/>
</dbReference>
<dbReference type="OrthoDB" id="9797252at2"/>
<evidence type="ECO:0000256" key="1">
    <source>
        <dbReference type="ARBA" id="ARBA00008361"/>
    </source>
</evidence>
<feature type="compositionally biased region" description="Polar residues" evidence="4">
    <location>
        <begin position="1"/>
        <end position="16"/>
    </location>
</feature>
<comment type="caution">
    <text evidence="6">The sequence shown here is derived from an EMBL/GenBank/DDBJ whole genome shotgun (WGS) entry which is preliminary data.</text>
</comment>
<dbReference type="RefSeq" id="WP_048381768.1">
    <property type="nucleotide sequence ID" value="NZ_LDYE01000011.1"/>
</dbReference>
<dbReference type="Pfam" id="PF08241">
    <property type="entry name" value="Methyltransf_11"/>
    <property type="match status" value="1"/>
</dbReference>
<feature type="compositionally biased region" description="Low complexity" evidence="4">
    <location>
        <begin position="21"/>
        <end position="31"/>
    </location>
</feature>
<dbReference type="GO" id="GO:0008757">
    <property type="term" value="F:S-adenosylmethionine-dependent methyltransferase activity"/>
    <property type="evidence" value="ECO:0007669"/>
    <property type="project" value="InterPro"/>
</dbReference>
<accession>A0A2A9DQ91</accession>
<feature type="region of interest" description="Disordered" evidence="4">
    <location>
        <begin position="1"/>
        <end position="31"/>
    </location>
</feature>
<dbReference type="Proteomes" id="UP000221653">
    <property type="component" value="Unassembled WGS sequence"/>
</dbReference>
<evidence type="ECO:0000313" key="6">
    <source>
        <dbReference type="EMBL" id="PFG28763.1"/>
    </source>
</evidence>
<dbReference type="InterPro" id="IPR051052">
    <property type="entry name" value="Diverse_substrate_MTase"/>
</dbReference>
<protein>
    <submittedName>
        <fullName evidence="6">Methyltransferase family protein</fullName>
    </submittedName>
</protein>
<dbReference type="EMBL" id="PDJF01000001">
    <property type="protein sequence ID" value="PFG28763.1"/>
    <property type="molecule type" value="Genomic_DNA"/>
</dbReference>
<comment type="similarity">
    <text evidence="1">Belongs to the methyltransferase superfamily.</text>
</comment>
<dbReference type="InterPro" id="IPR013216">
    <property type="entry name" value="Methyltransf_11"/>
</dbReference>
<feature type="domain" description="Methyltransferase type 11" evidence="5">
    <location>
        <begin position="65"/>
        <end position="154"/>
    </location>
</feature>
<evidence type="ECO:0000256" key="4">
    <source>
        <dbReference type="SAM" id="MobiDB-lite"/>
    </source>
</evidence>
<proteinExistence type="inferred from homology"/>
<organism evidence="6 7">
    <name type="scientific">Corynebacterium renale</name>
    <dbReference type="NCBI Taxonomy" id="1724"/>
    <lineage>
        <taxon>Bacteria</taxon>
        <taxon>Bacillati</taxon>
        <taxon>Actinomycetota</taxon>
        <taxon>Actinomycetes</taxon>
        <taxon>Mycobacteriales</taxon>
        <taxon>Corynebacteriaceae</taxon>
        <taxon>Corynebacterium</taxon>
    </lineage>
</organism>
<keyword evidence="3 6" id="KW-0808">Transferase</keyword>
<sequence>MNSSHYPSTAPRSQANAPRFSSAHSRAQHASAYAHGNEAAQHYHDIRPSYPAEVLSLIPTRSRVLDVGAGTGKLTAQMVAEGHTVYACDPSRDMTHLCAQVTGVPTWQATAEATASQAGFFDAVTCAQTWHWVDAAQASSELDRIVKPGGRVILVWNSIDVSDPWFHRLTRIMHAGDILKAGFYPTVSEPWTITDELRSTWTQPMAFDDIMALTATRSYWLRANEKIRERVRGNLEWYFFEHSALNRDAIIALPYRTDAFVLTRSS</sequence>
<reference evidence="6 7" key="1">
    <citation type="submission" date="2017-10" db="EMBL/GenBank/DDBJ databases">
        <title>Sequencing the genomes of 1000 actinobacteria strains.</title>
        <authorList>
            <person name="Klenk H.-P."/>
        </authorList>
    </citation>
    <scope>NUCLEOTIDE SEQUENCE [LARGE SCALE GENOMIC DNA]</scope>
    <source>
        <strain evidence="6 7">DSM 20688</strain>
    </source>
</reference>
<dbReference type="PANTHER" id="PTHR44942">
    <property type="entry name" value="METHYLTRANSF_11 DOMAIN-CONTAINING PROTEIN"/>
    <property type="match status" value="1"/>
</dbReference>
<evidence type="ECO:0000256" key="3">
    <source>
        <dbReference type="ARBA" id="ARBA00022679"/>
    </source>
</evidence>
<name>A0A2A9DQ91_9CORY</name>
<keyword evidence="2 6" id="KW-0489">Methyltransferase</keyword>